<dbReference type="EMBL" id="QZAA01000195">
    <property type="protein sequence ID" value="RQD74662.1"/>
    <property type="molecule type" value="Genomic_DNA"/>
</dbReference>
<evidence type="ECO:0000313" key="8">
    <source>
        <dbReference type="EMBL" id="RQD74662.1"/>
    </source>
</evidence>
<protein>
    <recommendedName>
        <fullName evidence="2">peptidylprolyl isomerase</fullName>
        <ecNumber evidence="2">5.2.1.8</ecNumber>
    </recommendedName>
</protein>
<dbReference type="SUPFAM" id="SSF109998">
    <property type="entry name" value="Triger factor/SurA peptide-binding domain-like"/>
    <property type="match status" value="1"/>
</dbReference>
<dbReference type="PANTHER" id="PTHR47245">
    <property type="entry name" value="PEPTIDYLPROLYL ISOMERASE"/>
    <property type="match status" value="1"/>
</dbReference>
<dbReference type="Pfam" id="PF13623">
    <property type="entry name" value="SurA_N_2"/>
    <property type="match status" value="1"/>
</dbReference>
<sequence length="307" mass="35977">MKGAAKKILVLVMTVFLLVSLGGCQEEEVAAEVNGDIITRAQLEERMLIFNLLMPDYAQSLEDEYFRGYVEQNLLTSMIQGTLVEQELERLELEIDEEDFEATFQAEVEEIIREYFDTEESLYQKMEEVNLEEVVLRNLVREGYLTQFLYEHITKEVTEEEGRIFFEENKTLFSNPAQVKVSHILVEEQEEAKKIINRWEEGESFEELLGEFSLDQPGEFIIYEEDVNFDQDFTRAAFEVNSGEISPPVETQFGWHVIKLHDRQEAQVFTFEEVKEEALAFKKEEVFTLYFNDLYEKADITNNLESI</sequence>
<comment type="catalytic activity">
    <reaction evidence="1">
        <text>[protein]-peptidylproline (omega=180) = [protein]-peptidylproline (omega=0)</text>
        <dbReference type="Rhea" id="RHEA:16237"/>
        <dbReference type="Rhea" id="RHEA-COMP:10747"/>
        <dbReference type="Rhea" id="RHEA-COMP:10748"/>
        <dbReference type="ChEBI" id="CHEBI:83833"/>
        <dbReference type="ChEBI" id="CHEBI:83834"/>
        <dbReference type="EC" id="5.2.1.8"/>
    </reaction>
</comment>
<dbReference type="Pfam" id="PF13145">
    <property type="entry name" value="Rotamase_2"/>
    <property type="match status" value="1"/>
</dbReference>
<reference evidence="8 9" key="1">
    <citation type="submission" date="2018-08" db="EMBL/GenBank/DDBJ databases">
        <title>The metabolism and importance of syntrophic acetate oxidation coupled to methane or sulfide production in haloalkaline environments.</title>
        <authorList>
            <person name="Timmers P.H.A."/>
            <person name="Vavourakis C.D."/>
            <person name="Sorokin D.Y."/>
            <person name="Sinninghe Damste J.S."/>
            <person name="Muyzer G."/>
            <person name="Stams A.J.M."/>
            <person name="Plugge C.M."/>
        </authorList>
    </citation>
    <scope>NUCLEOTIDE SEQUENCE [LARGE SCALE GENOMIC DNA]</scope>
    <source>
        <strain evidence="8">MSAO_Bac1</strain>
    </source>
</reference>
<dbReference type="SUPFAM" id="SSF54534">
    <property type="entry name" value="FKBP-like"/>
    <property type="match status" value="1"/>
</dbReference>
<dbReference type="PANTHER" id="PTHR47245:SF1">
    <property type="entry name" value="FOLDASE PROTEIN PRSA"/>
    <property type="match status" value="1"/>
</dbReference>
<keyword evidence="3" id="KW-0732">Signal</keyword>
<dbReference type="PROSITE" id="PS50198">
    <property type="entry name" value="PPIC_PPIASE_2"/>
    <property type="match status" value="1"/>
</dbReference>
<evidence type="ECO:0000313" key="9">
    <source>
        <dbReference type="Proteomes" id="UP000285138"/>
    </source>
</evidence>
<evidence type="ECO:0000256" key="1">
    <source>
        <dbReference type="ARBA" id="ARBA00000971"/>
    </source>
</evidence>
<dbReference type="InterPro" id="IPR050245">
    <property type="entry name" value="PrsA_foldase"/>
</dbReference>
<dbReference type="GO" id="GO:0003755">
    <property type="term" value="F:peptidyl-prolyl cis-trans isomerase activity"/>
    <property type="evidence" value="ECO:0007669"/>
    <property type="project" value="UniProtKB-KW"/>
</dbReference>
<comment type="caution">
    <text evidence="8">The sequence shown here is derived from an EMBL/GenBank/DDBJ whole genome shotgun (WGS) entry which is preliminary data.</text>
</comment>
<dbReference type="EC" id="5.2.1.8" evidence="2"/>
<dbReference type="PROSITE" id="PS51257">
    <property type="entry name" value="PROKAR_LIPOPROTEIN"/>
    <property type="match status" value="1"/>
</dbReference>
<dbReference type="InterPro" id="IPR027304">
    <property type="entry name" value="Trigger_fact/SurA_dom_sf"/>
</dbReference>
<keyword evidence="5 6" id="KW-0413">Isomerase</keyword>
<dbReference type="InterPro" id="IPR000297">
    <property type="entry name" value="PPIase_PpiC"/>
</dbReference>
<accession>A0A424YCC7</accession>
<evidence type="ECO:0000256" key="4">
    <source>
        <dbReference type="ARBA" id="ARBA00023110"/>
    </source>
</evidence>
<evidence type="ECO:0000256" key="5">
    <source>
        <dbReference type="ARBA" id="ARBA00023235"/>
    </source>
</evidence>
<dbReference type="InterPro" id="IPR046357">
    <property type="entry name" value="PPIase_dom_sf"/>
</dbReference>
<evidence type="ECO:0000256" key="2">
    <source>
        <dbReference type="ARBA" id="ARBA00013194"/>
    </source>
</evidence>
<organism evidence="8 9">
    <name type="scientific">Candidatus Syntrophonatronum acetioxidans</name>
    <dbReference type="NCBI Taxonomy" id="1795816"/>
    <lineage>
        <taxon>Bacteria</taxon>
        <taxon>Bacillati</taxon>
        <taxon>Bacillota</taxon>
        <taxon>Clostridia</taxon>
        <taxon>Eubacteriales</taxon>
        <taxon>Syntrophomonadaceae</taxon>
        <taxon>Candidatus Syntrophonatronum</taxon>
    </lineage>
</organism>
<evidence type="ECO:0000256" key="6">
    <source>
        <dbReference type="PROSITE-ProRule" id="PRU00278"/>
    </source>
</evidence>
<evidence type="ECO:0000259" key="7">
    <source>
        <dbReference type="PROSITE" id="PS50198"/>
    </source>
</evidence>
<keyword evidence="4 6" id="KW-0697">Rotamase</keyword>
<name>A0A424YCC7_9FIRM</name>
<proteinExistence type="predicted"/>
<evidence type="ECO:0000256" key="3">
    <source>
        <dbReference type="ARBA" id="ARBA00022729"/>
    </source>
</evidence>
<gene>
    <name evidence="8" type="ORF">D5R97_07370</name>
</gene>
<dbReference type="AlphaFoldDB" id="A0A424YCC7"/>
<dbReference type="Gene3D" id="3.10.50.40">
    <property type="match status" value="1"/>
</dbReference>
<feature type="domain" description="PpiC" evidence="7">
    <location>
        <begin position="176"/>
        <end position="262"/>
    </location>
</feature>
<dbReference type="Proteomes" id="UP000285138">
    <property type="component" value="Unassembled WGS sequence"/>
</dbReference>
<dbReference type="Gene3D" id="1.10.4030.10">
    <property type="entry name" value="Porin chaperone SurA, peptide-binding domain"/>
    <property type="match status" value="1"/>
</dbReference>